<feature type="region of interest" description="Disordered" evidence="1">
    <location>
        <begin position="88"/>
        <end position="255"/>
    </location>
</feature>
<accession>A0A6J4MYU7</accession>
<reference evidence="2" key="1">
    <citation type="submission" date="2020-02" db="EMBL/GenBank/DDBJ databases">
        <authorList>
            <person name="Meier V. D."/>
        </authorList>
    </citation>
    <scope>NUCLEOTIDE SEQUENCE</scope>
    <source>
        <strain evidence="2">AVDCRST_MAG32</strain>
    </source>
</reference>
<name>A0A6J4MYU7_9ACTN</name>
<organism evidence="2">
    <name type="scientific">uncultured Nocardioides sp</name>
    <dbReference type="NCBI Taxonomy" id="198441"/>
    <lineage>
        <taxon>Bacteria</taxon>
        <taxon>Bacillati</taxon>
        <taxon>Actinomycetota</taxon>
        <taxon>Actinomycetes</taxon>
        <taxon>Propionibacteriales</taxon>
        <taxon>Nocardioidaceae</taxon>
        <taxon>Nocardioides</taxon>
        <taxon>environmental samples</taxon>
    </lineage>
</organism>
<feature type="compositionally biased region" description="Basic and acidic residues" evidence="1">
    <location>
        <begin position="99"/>
        <end position="111"/>
    </location>
</feature>
<sequence>GALRPLPRVPRAAAALPARGAGGLHRVDLLLLRRRGHRLRAVRAGAGRPPRGDELRVEQRARRRHHDLPQAVRVHRPRRDRTLLALPDLGVPPAGPLRPRAEDDARVRGDRGSAVPLRRGTRLLHPAEGAGDPHRAEPRGRHQHPGLRGVPPVLHPDAPRLRPRLQHPGVRGPAQHRRGGQRQGAGRAPTVDRDRHLRLRRRGDALGRPVHDDLHGSADGAALRHLRGHRALQRPQARRPEAVRRALSRPALPAL</sequence>
<feature type="non-terminal residue" evidence="2">
    <location>
        <position position="1"/>
    </location>
</feature>
<evidence type="ECO:0000313" key="2">
    <source>
        <dbReference type="EMBL" id="CAA9372653.1"/>
    </source>
</evidence>
<feature type="compositionally biased region" description="Basic and acidic residues" evidence="1">
    <location>
        <begin position="202"/>
        <end position="216"/>
    </location>
</feature>
<dbReference type="AlphaFoldDB" id="A0A6J4MYU7"/>
<protein>
    <submittedName>
        <fullName evidence="2">Twin-arginine translocation protein TatC</fullName>
    </submittedName>
</protein>
<dbReference type="EMBL" id="CADCUM010000035">
    <property type="protein sequence ID" value="CAA9372653.1"/>
    <property type="molecule type" value="Genomic_DNA"/>
</dbReference>
<gene>
    <name evidence="2" type="ORF">AVDCRST_MAG32-853</name>
</gene>
<evidence type="ECO:0000256" key="1">
    <source>
        <dbReference type="SAM" id="MobiDB-lite"/>
    </source>
</evidence>
<proteinExistence type="predicted"/>
<feature type="non-terminal residue" evidence="2">
    <location>
        <position position="255"/>
    </location>
</feature>
<feature type="compositionally biased region" description="Basic and acidic residues" evidence="1">
    <location>
        <begin position="131"/>
        <end position="140"/>
    </location>
</feature>